<dbReference type="Gene3D" id="3.40.50.720">
    <property type="entry name" value="NAD(P)-binding Rossmann-like Domain"/>
    <property type="match status" value="1"/>
</dbReference>
<dbReference type="GO" id="GO:0046656">
    <property type="term" value="P:folic acid biosynthetic process"/>
    <property type="evidence" value="ECO:0007669"/>
    <property type="project" value="UniProtKB-KW"/>
</dbReference>
<dbReference type="InterPro" id="IPR000550">
    <property type="entry name" value="Hppk"/>
</dbReference>
<organism evidence="14 15">
    <name type="scientific">Gemmata obscuriglobus</name>
    <dbReference type="NCBI Taxonomy" id="114"/>
    <lineage>
        <taxon>Bacteria</taxon>
        <taxon>Pseudomonadati</taxon>
        <taxon>Planctomycetota</taxon>
        <taxon>Planctomycetia</taxon>
        <taxon>Gemmatales</taxon>
        <taxon>Gemmataceae</taxon>
        <taxon>Gemmata</taxon>
    </lineage>
</organism>
<evidence type="ECO:0000313" key="15">
    <source>
        <dbReference type="Proteomes" id="UP000245802"/>
    </source>
</evidence>
<evidence type="ECO:0000313" key="14">
    <source>
        <dbReference type="EMBL" id="AWM40813.1"/>
    </source>
</evidence>
<evidence type="ECO:0000256" key="2">
    <source>
        <dbReference type="ARBA" id="ARBA00005810"/>
    </source>
</evidence>
<feature type="domain" description="7,8-dihydro-6-hydroxymethylpterin-pyrophosphokinase" evidence="13">
    <location>
        <begin position="5"/>
        <end position="134"/>
    </location>
</feature>
<dbReference type="PRINTS" id="PR00080">
    <property type="entry name" value="SDRFAMILY"/>
</dbReference>
<dbReference type="Gene3D" id="3.30.70.560">
    <property type="entry name" value="7,8-Dihydro-6-hydroxymethylpterin-pyrophosphokinase HPPK"/>
    <property type="match status" value="1"/>
</dbReference>
<dbReference type="SUPFAM" id="SSF55083">
    <property type="entry name" value="6-hydroxymethyl-7,8-dihydropterin pyrophosphokinase, HPPK"/>
    <property type="match status" value="1"/>
</dbReference>
<dbReference type="InterPro" id="IPR035907">
    <property type="entry name" value="Hppk_sf"/>
</dbReference>
<dbReference type="EC" id="2.7.6.3" evidence="3"/>
<evidence type="ECO:0000256" key="6">
    <source>
        <dbReference type="ARBA" id="ARBA00022741"/>
    </source>
</evidence>
<keyword evidence="9" id="KW-0289">Folate biosynthesis</keyword>
<evidence type="ECO:0000256" key="7">
    <source>
        <dbReference type="ARBA" id="ARBA00022777"/>
    </source>
</evidence>
<dbReference type="KEGG" id="gog:C1280_30040"/>
<dbReference type="NCBIfam" id="TIGR01498">
    <property type="entry name" value="folK"/>
    <property type="match status" value="1"/>
</dbReference>
<dbReference type="UniPathway" id="UPA00077">
    <property type="reaction ID" value="UER00155"/>
</dbReference>
<dbReference type="CDD" id="cd00483">
    <property type="entry name" value="HPPK"/>
    <property type="match status" value="1"/>
</dbReference>
<dbReference type="GO" id="GO:0005524">
    <property type="term" value="F:ATP binding"/>
    <property type="evidence" value="ECO:0007669"/>
    <property type="project" value="UniProtKB-KW"/>
</dbReference>
<dbReference type="PRINTS" id="PR00081">
    <property type="entry name" value="GDHRDH"/>
</dbReference>
<sequence>MPLAYVALGSNLGDRWATLSTAVKRLRAEPGLRVTAVSAFYETAPVDCPPGAGEFFNAVAAVETDRTPHDLLKLLLYIERQFGRVRSEPNAPRTLDLDLVLHGDAVIDTPDLILPHPRTHQRAFVLVPLAAIAPDVRHPVLKKTASELAAAVPADDIRPVAPPPAPQTLAGLRALVTGSTSGIGQAIATAFADHGAEVITHGRRSGAGRHLSADLSDPAQVDRLASAAWDTFGPIDVLVCNAGADTLTGAAAKWSFDEKFDALLAIDLRATVRLARDLGARMKARGRGCVLTVGWDQSETGMEGDSGQLFAAVKGAVTCFTRSLALSLAPEVRVNCLAPGWVRTSWGETASPVWQERVRDETPLGLWGLPEDVAAAAVWLAGPSAGFITGQTVRVNGGAVRA</sequence>
<reference evidence="14 15" key="1">
    <citation type="submission" date="2018-01" db="EMBL/GenBank/DDBJ databases">
        <title>G. obscuriglobus.</title>
        <authorList>
            <person name="Franke J."/>
            <person name="Blomberg W."/>
            <person name="Selmecki A."/>
        </authorList>
    </citation>
    <scope>NUCLEOTIDE SEQUENCE [LARGE SCALE GENOMIC DNA]</scope>
    <source>
        <strain evidence="14 15">DSM 5831</strain>
    </source>
</reference>
<dbReference type="GO" id="GO:0003848">
    <property type="term" value="F:2-amino-4-hydroxy-6-hydroxymethyldihydropteridine diphosphokinase activity"/>
    <property type="evidence" value="ECO:0007669"/>
    <property type="project" value="UniProtKB-EC"/>
</dbReference>
<evidence type="ECO:0000256" key="10">
    <source>
        <dbReference type="ARBA" id="ARBA00029409"/>
    </source>
</evidence>
<dbReference type="SUPFAM" id="SSF51735">
    <property type="entry name" value="NAD(P)-binding Rossmann-fold domains"/>
    <property type="match status" value="1"/>
</dbReference>
<comment type="function">
    <text evidence="10">Catalyzes the transfer of pyrophosphate from adenosine triphosphate (ATP) to 6-hydroxymethyl-7,8-dihydropterin, an enzymatic step in folate biosynthesis pathway.</text>
</comment>
<dbReference type="Pfam" id="PF13561">
    <property type="entry name" value="adh_short_C2"/>
    <property type="match status" value="1"/>
</dbReference>
<evidence type="ECO:0000259" key="13">
    <source>
        <dbReference type="Pfam" id="PF01288"/>
    </source>
</evidence>
<evidence type="ECO:0000256" key="4">
    <source>
        <dbReference type="ARBA" id="ARBA00016218"/>
    </source>
</evidence>
<comment type="pathway">
    <text evidence="1">Cofactor biosynthesis; tetrahydrofolate biosynthesis; 2-amino-4-hydroxy-6-hydroxymethyl-7,8-dihydropteridine diphosphate from 7,8-dihydroneopterin triphosphate: step 4/4.</text>
</comment>
<dbReference type="CDD" id="cd05233">
    <property type="entry name" value="SDR_c"/>
    <property type="match status" value="1"/>
</dbReference>
<evidence type="ECO:0000256" key="8">
    <source>
        <dbReference type="ARBA" id="ARBA00022840"/>
    </source>
</evidence>
<keyword evidence="6" id="KW-0547">Nucleotide-binding</keyword>
<dbReference type="RefSeq" id="WP_010042248.1">
    <property type="nucleotide sequence ID" value="NZ_CP025958.1"/>
</dbReference>
<keyword evidence="5" id="KW-0808">Transferase</keyword>
<protein>
    <recommendedName>
        <fullName evidence="4">2-amino-4-hydroxy-6-hydroxymethyldihydropteridine pyrophosphokinase</fullName>
        <ecNumber evidence="3">2.7.6.3</ecNumber>
    </recommendedName>
    <alternativeName>
        <fullName evidence="11">6-hydroxymethyl-7,8-dihydropterin pyrophosphokinase</fullName>
    </alternativeName>
    <alternativeName>
        <fullName evidence="12">7,8-dihydro-6-hydroxymethylpterin-pyrophosphokinase</fullName>
    </alternativeName>
</protein>
<dbReference type="GO" id="GO:0046654">
    <property type="term" value="P:tetrahydrofolate biosynthetic process"/>
    <property type="evidence" value="ECO:0007669"/>
    <property type="project" value="UniProtKB-UniPathway"/>
</dbReference>
<evidence type="ECO:0000256" key="3">
    <source>
        <dbReference type="ARBA" id="ARBA00013253"/>
    </source>
</evidence>
<keyword evidence="7 14" id="KW-0418">Kinase</keyword>
<gene>
    <name evidence="14" type="primary">folK</name>
    <name evidence="14" type="ORF">C1280_30040</name>
</gene>
<evidence type="ECO:0000256" key="9">
    <source>
        <dbReference type="ARBA" id="ARBA00022909"/>
    </source>
</evidence>
<name>A0A2Z3H483_9BACT</name>
<evidence type="ECO:0000256" key="12">
    <source>
        <dbReference type="ARBA" id="ARBA00033413"/>
    </source>
</evidence>
<evidence type="ECO:0000256" key="1">
    <source>
        <dbReference type="ARBA" id="ARBA00005051"/>
    </source>
</evidence>
<dbReference type="EMBL" id="CP025958">
    <property type="protein sequence ID" value="AWM40813.1"/>
    <property type="molecule type" value="Genomic_DNA"/>
</dbReference>
<dbReference type="AlphaFoldDB" id="A0A2Z3H483"/>
<keyword evidence="8" id="KW-0067">ATP-binding</keyword>
<dbReference type="PANTHER" id="PTHR43071">
    <property type="entry name" value="2-AMINO-4-HYDROXY-6-HYDROXYMETHYLDIHYDROPTERIDINE PYROPHOSPHOKINASE"/>
    <property type="match status" value="1"/>
</dbReference>
<dbReference type="InterPro" id="IPR036291">
    <property type="entry name" value="NAD(P)-bd_dom_sf"/>
</dbReference>
<dbReference type="Pfam" id="PF01288">
    <property type="entry name" value="HPPK"/>
    <property type="match status" value="1"/>
</dbReference>
<dbReference type="GO" id="GO:0016301">
    <property type="term" value="F:kinase activity"/>
    <property type="evidence" value="ECO:0007669"/>
    <property type="project" value="UniProtKB-KW"/>
</dbReference>
<dbReference type="OrthoDB" id="248827at2"/>
<evidence type="ECO:0000256" key="11">
    <source>
        <dbReference type="ARBA" id="ARBA00029766"/>
    </source>
</evidence>
<dbReference type="InterPro" id="IPR002347">
    <property type="entry name" value="SDR_fam"/>
</dbReference>
<comment type="similarity">
    <text evidence="2">Belongs to the HPPK family.</text>
</comment>
<evidence type="ECO:0000256" key="5">
    <source>
        <dbReference type="ARBA" id="ARBA00022679"/>
    </source>
</evidence>
<dbReference type="PANTHER" id="PTHR43071:SF1">
    <property type="entry name" value="2-AMINO-4-HYDROXY-6-HYDROXYMETHYLDIHYDROPTERIDINE PYROPHOSPHOKINASE"/>
    <property type="match status" value="1"/>
</dbReference>
<dbReference type="Proteomes" id="UP000245802">
    <property type="component" value="Chromosome"/>
</dbReference>
<proteinExistence type="inferred from homology"/>
<keyword evidence="15" id="KW-1185">Reference proteome</keyword>
<accession>A0A2Z3H483</accession>